<dbReference type="PANTHER" id="PTHR24064">
    <property type="entry name" value="SOLUTE CARRIER FAMILY 22 MEMBER"/>
    <property type="match status" value="1"/>
</dbReference>
<evidence type="ECO:0000256" key="1">
    <source>
        <dbReference type="ARBA" id="ARBA00004141"/>
    </source>
</evidence>
<comment type="caution">
    <text evidence="8">The sequence shown here is derived from an EMBL/GenBank/DDBJ whole genome shotgun (WGS) entry which is preliminary data.</text>
</comment>
<reference evidence="8 9" key="1">
    <citation type="submission" date="2018-04" db="EMBL/GenBank/DDBJ databases">
        <authorList>
            <person name="Zhang X."/>
            <person name="Yuan J."/>
            <person name="Li F."/>
            <person name="Xiang J."/>
        </authorList>
    </citation>
    <scope>NUCLEOTIDE SEQUENCE [LARGE SCALE GENOMIC DNA]</scope>
    <source>
        <tissue evidence="8">Muscle</tissue>
    </source>
</reference>
<comment type="subcellular location">
    <subcellularLocation>
        <location evidence="1">Membrane</location>
        <topology evidence="1">Multi-pass membrane protein</topology>
    </subcellularLocation>
</comment>
<dbReference type="PROSITE" id="PS50850">
    <property type="entry name" value="MFS"/>
    <property type="match status" value="1"/>
</dbReference>
<feature type="transmembrane region" description="Helical" evidence="6">
    <location>
        <begin position="93"/>
        <end position="112"/>
    </location>
</feature>
<evidence type="ECO:0000256" key="5">
    <source>
        <dbReference type="SAM" id="MobiDB-lite"/>
    </source>
</evidence>
<dbReference type="GO" id="GO:0022857">
    <property type="term" value="F:transmembrane transporter activity"/>
    <property type="evidence" value="ECO:0007669"/>
    <property type="project" value="InterPro"/>
</dbReference>
<evidence type="ECO:0000259" key="7">
    <source>
        <dbReference type="PROSITE" id="PS50850"/>
    </source>
</evidence>
<evidence type="ECO:0000256" key="4">
    <source>
        <dbReference type="ARBA" id="ARBA00023136"/>
    </source>
</evidence>
<evidence type="ECO:0000256" key="6">
    <source>
        <dbReference type="SAM" id="Phobius"/>
    </source>
</evidence>
<evidence type="ECO:0000256" key="3">
    <source>
        <dbReference type="ARBA" id="ARBA00022989"/>
    </source>
</evidence>
<dbReference type="InterPro" id="IPR020846">
    <property type="entry name" value="MFS_dom"/>
</dbReference>
<reference evidence="8 9" key="2">
    <citation type="submission" date="2019-01" db="EMBL/GenBank/DDBJ databases">
        <title>The decoding of complex shrimp genome reveals the adaptation for benthos swimmer, frequently molting mechanism and breeding impact on genome.</title>
        <authorList>
            <person name="Sun Y."/>
            <person name="Gao Y."/>
            <person name="Yu Y."/>
        </authorList>
    </citation>
    <scope>NUCLEOTIDE SEQUENCE [LARGE SCALE GENOMIC DNA]</scope>
    <source>
        <tissue evidence="8">Muscle</tissue>
    </source>
</reference>
<accession>A0A423SAE6</accession>
<dbReference type="SUPFAM" id="SSF103473">
    <property type="entry name" value="MFS general substrate transporter"/>
    <property type="match status" value="1"/>
</dbReference>
<dbReference type="Proteomes" id="UP000283509">
    <property type="component" value="Unassembled WGS sequence"/>
</dbReference>
<dbReference type="Gene3D" id="1.20.1250.20">
    <property type="entry name" value="MFS general substrate transporter like domains"/>
    <property type="match status" value="1"/>
</dbReference>
<dbReference type="EMBL" id="QCYY01004324">
    <property type="protein sequence ID" value="ROT61157.1"/>
    <property type="molecule type" value="Genomic_DNA"/>
</dbReference>
<dbReference type="AlphaFoldDB" id="A0A423SAE6"/>
<dbReference type="InterPro" id="IPR005828">
    <property type="entry name" value="MFS_sugar_transport-like"/>
</dbReference>
<proteinExistence type="predicted"/>
<dbReference type="OrthoDB" id="2544694at2759"/>
<keyword evidence="3 6" id="KW-1133">Transmembrane helix</keyword>
<dbReference type="InterPro" id="IPR036259">
    <property type="entry name" value="MFS_trans_sf"/>
</dbReference>
<feature type="transmembrane region" description="Helical" evidence="6">
    <location>
        <begin position="65"/>
        <end position="87"/>
    </location>
</feature>
<evidence type="ECO:0000313" key="8">
    <source>
        <dbReference type="EMBL" id="ROT61157.1"/>
    </source>
</evidence>
<sequence length="389" mass="41951">MEYGRKPLVVLGGLAYVVVAVLSAWLPNLSAILMARFVLGVVHPLVTNSGYILAIEVSEPRLRTALGITLYLPWALGAMALGGLAYLLRDWRVLQLAMSVIGLVMFPALWFMEESPRWLMVAGNHERSLKVLKKAAKWNKVSLPPQNELLALMKEELPPSKSDTSARDIKAILKSSLMSGLILFRTPKLRLITTVMYWTTLVLAMVYYGLSLSGGNLSSDPFVYMVLSGLMEVPAYTLAFPVVYRFGRRGPTVLCCLLCGLALFVLAAVPADLLVADRDDGAAGKMAITWLSRSRSSIPPSSSRRRCEVGASGRASCLSRIGSISSPFITGLPGLPHLVGAVRGLRSRVAGDGVGDDGTSGDAGDALPDTVADLEERGRSDSKRYWNAG</sequence>
<feature type="transmembrane region" description="Helical" evidence="6">
    <location>
        <begin position="7"/>
        <end position="26"/>
    </location>
</feature>
<evidence type="ECO:0000313" key="9">
    <source>
        <dbReference type="Proteomes" id="UP000283509"/>
    </source>
</evidence>
<organism evidence="8 9">
    <name type="scientific">Penaeus vannamei</name>
    <name type="common">Whiteleg shrimp</name>
    <name type="synonym">Litopenaeus vannamei</name>
    <dbReference type="NCBI Taxonomy" id="6689"/>
    <lineage>
        <taxon>Eukaryota</taxon>
        <taxon>Metazoa</taxon>
        <taxon>Ecdysozoa</taxon>
        <taxon>Arthropoda</taxon>
        <taxon>Crustacea</taxon>
        <taxon>Multicrustacea</taxon>
        <taxon>Malacostraca</taxon>
        <taxon>Eumalacostraca</taxon>
        <taxon>Eucarida</taxon>
        <taxon>Decapoda</taxon>
        <taxon>Dendrobranchiata</taxon>
        <taxon>Penaeoidea</taxon>
        <taxon>Penaeidae</taxon>
        <taxon>Penaeus</taxon>
    </lineage>
</organism>
<feature type="transmembrane region" description="Helical" evidence="6">
    <location>
        <begin position="222"/>
        <end position="244"/>
    </location>
</feature>
<dbReference type="GO" id="GO:0016020">
    <property type="term" value="C:membrane"/>
    <property type="evidence" value="ECO:0007669"/>
    <property type="project" value="UniProtKB-SubCell"/>
</dbReference>
<name>A0A423SAE6_PENVA</name>
<feature type="domain" description="Major facilitator superfamily (MFS) profile" evidence="7">
    <location>
        <begin position="1"/>
        <end position="389"/>
    </location>
</feature>
<gene>
    <name evidence="8" type="ORF">C7M84_021097</name>
</gene>
<feature type="region of interest" description="Disordered" evidence="5">
    <location>
        <begin position="352"/>
        <end position="389"/>
    </location>
</feature>
<evidence type="ECO:0000256" key="2">
    <source>
        <dbReference type="ARBA" id="ARBA00022692"/>
    </source>
</evidence>
<feature type="transmembrane region" description="Helical" evidence="6">
    <location>
        <begin position="251"/>
        <end position="269"/>
    </location>
</feature>
<keyword evidence="9" id="KW-1185">Reference proteome</keyword>
<feature type="transmembrane region" description="Helical" evidence="6">
    <location>
        <begin position="32"/>
        <end position="53"/>
    </location>
</feature>
<feature type="transmembrane region" description="Helical" evidence="6">
    <location>
        <begin position="191"/>
        <end position="210"/>
    </location>
</feature>
<protein>
    <submittedName>
        <fullName evidence="8">Putative organic cation transporter protein</fullName>
    </submittedName>
</protein>
<keyword evidence="2 6" id="KW-0812">Transmembrane</keyword>
<feature type="compositionally biased region" description="Basic and acidic residues" evidence="5">
    <location>
        <begin position="374"/>
        <end position="389"/>
    </location>
</feature>
<keyword evidence="4 6" id="KW-0472">Membrane</keyword>
<dbReference type="Pfam" id="PF00083">
    <property type="entry name" value="Sugar_tr"/>
    <property type="match status" value="1"/>
</dbReference>